<dbReference type="EMBL" id="LAZR01002227">
    <property type="protein sequence ID" value="KKN32815.1"/>
    <property type="molecule type" value="Genomic_DNA"/>
</dbReference>
<comment type="caution">
    <text evidence="1">The sequence shown here is derived from an EMBL/GenBank/DDBJ whole genome shotgun (WGS) entry which is preliminary data.</text>
</comment>
<sequence>MKTVTTDTDMQLTVQEQDMLAAEFGLDAEYYTQNNQVWAVGSFGEYGGPECWPIERITTGKIIASEIPEHDFDWESAEAFRGGPFSS</sequence>
<dbReference type="AlphaFoldDB" id="A0A0F9PM31"/>
<protein>
    <submittedName>
        <fullName evidence="1">Uncharacterized protein</fullName>
    </submittedName>
</protein>
<reference evidence="1" key="1">
    <citation type="journal article" date="2015" name="Nature">
        <title>Complex archaea that bridge the gap between prokaryotes and eukaryotes.</title>
        <authorList>
            <person name="Spang A."/>
            <person name="Saw J.H."/>
            <person name="Jorgensen S.L."/>
            <person name="Zaremba-Niedzwiedzka K."/>
            <person name="Martijn J."/>
            <person name="Lind A.E."/>
            <person name="van Eijk R."/>
            <person name="Schleper C."/>
            <person name="Guy L."/>
            <person name="Ettema T.J."/>
        </authorList>
    </citation>
    <scope>NUCLEOTIDE SEQUENCE</scope>
</reference>
<name>A0A0F9PM31_9ZZZZ</name>
<organism evidence="1">
    <name type="scientific">marine sediment metagenome</name>
    <dbReference type="NCBI Taxonomy" id="412755"/>
    <lineage>
        <taxon>unclassified sequences</taxon>
        <taxon>metagenomes</taxon>
        <taxon>ecological metagenomes</taxon>
    </lineage>
</organism>
<gene>
    <name evidence="1" type="ORF">LCGC14_0810060</name>
</gene>
<evidence type="ECO:0000313" key="1">
    <source>
        <dbReference type="EMBL" id="KKN32815.1"/>
    </source>
</evidence>
<accession>A0A0F9PM31</accession>
<proteinExistence type="predicted"/>